<dbReference type="Proteomes" id="UP000441208">
    <property type="component" value="Unassembled WGS sequence"/>
</dbReference>
<sequence length="452" mass="50027">METALSPLFSFDRDELQRLQEALPKDLQLLWLRLRFGLPVRVVLGQRFRVVVDLVDEMGQAFPKHLTPPEGVDISLVSQSSGVINNQEISSGDVGEIILKIEKSATERRQEAKWVFWASLHSAQGTRVSPIDIRVGLRIQMKQTLPIGGDSYHYRRLLQTFCVGSAWLDEHVLVLPLQVELQVLNTSDSNDSSLSTSTVCQRLFRFLPSKNSTTEASTDERDLLTVEEHYGDAMGAHVWDASILLSWAVLQAGARASTSPEQDNLMGKANMKQTILELGSGCGLFAAVLARVKPSHQLQTIFTEKSECTHRLQTNLDRNGSPPSASVLALEWGAPLPSLLRDANVRVVFAADVLYNWAAHEVFLATLDGLVQEQQANTKLHVFVAHKRRGKASAEKLDALALGTFDPASMCGTSAPNFTCRWTQWRVDKLSSLGRVDLLKLSRRFSCGAKAS</sequence>
<gene>
    <name evidence="8" type="ORF">PF001_g14928</name>
    <name evidence="7" type="ORF">PF002_g16991</name>
    <name evidence="6" type="ORF">PF004_g14755</name>
    <name evidence="5" type="ORF">PF005_g14806</name>
    <name evidence="4" type="ORF">PF006_g15657</name>
    <name evidence="3" type="ORF">PF007_g14764</name>
    <name evidence="1" type="ORF">PF009_g16142</name>
    <name evidence="2" type="ORF">PF010_g15682</name>
</gene>
<dbReference type="InterPro" id="IPR029063">
    <property type="entry name" value="SAM-dependent_MTases_sf"/>
</dbReference>
<dbReference type="EMBL" id="QXGC01000955">
    <property type="protein sequence ID" value="KAE9215437.1"/>
    <property type="molecule type" value="Genomic_DNA"/>
</dbReference>
<evidence type="ECO:0000313" key="14">
    <source>
        <dbReference type="Proteomes" id="UP000441208"/>
    </source>
</evidence>
<dbReference type="Pfam" id="PF10294">
    <property type="entry name" value="Methyltransf_16"/>
    <property type="match status" value="1"/>
</dbReference>
<dbReference type="Proteomes" id="UP000440367">
    <property type="component" value="Unassembled WGS sequence"/>
</dbReference>
<dbReference type="Proteomes" id="UP000488956">
    <property type="component" value="Unassembled WGS sequence"/>
</dbReference>
<evidence type="ECO:0000313" key="15">
    <source>
        <dbReference type="Proteomes" id="UP000476176"/>
    </source>
</evidence>
<dbReference type="EMBL" id="QXGF01000968">
    <property type="protein sequence ID" value="KAE8933868.1"/>
    <property type="molecule type" value="Genomic_DNA"/>
</dbReference>
<dbReference type="Proteomes" id="UP000429523">
    <property type="component" value="Unassembled WGS sequence"/>
</dbReference>
<dbReference type="EMBL" id="QXGA01001043">
    <property type="protein sequence ID" value="KAE9130884.1"/>
    <property type="molecule type" value="Genomic_DNA"/>
</dbReference>
<dbReference type="AlphaFoldDB" id="A0A6A3EV22"/>
<dbReference type="PANTHER" id="PTHR14614:SF109">
    <property type="entry name" value="RIBOSOMAL LYSINE N-METHYLTRANSFERASE 5"/>
    <property type="match status" value="1"/>
</dbReference>
<protein>
    <recommendedName>
        <fullName evidence="17">FAM86 N-terminal domain-containing protein</fullName>
    </recommendedName>
</protein>
<organism evidence="1 9">
    <name type="scientific">Phytophthora fragariae</name>
    <dbReference type="NCBI Taxonomy" id="53985"/>
    <lineage>
        <taxon>Eukaryota</taxon>
        <taxon>Sar</taxon>
        <taxon>Stramenopiles</taxon>
        <taxon>Oomycota</taxon>
        <taxon>Peronosporomycetes</taxon>
        <taxon>Peronosporales</taxon>
        <taxon>Peronosporaceae</taxon>
        <taxon>Phytophthora</taxon>
    </lineage>
</organism>
<dbReference type="EMBL" id="QXGE01000947">
    <property type="protein sequence ID" value="KAE9300489.1"/>
    <property type="molecule type" value="Genomic_DNA"/>
</dbReference>
<dbReference type="EMBL" id="QXFZ01000873">
    <property type="protein sequence ID" value="KAE9102444.1"/>
    <property type="molecule type" value="Genomic_DNA"/>
</dbReference>
<evidence type="ECO:0000313" key="10">
    <source>
        <dbReference type="Proteomes" id="UP000433483"/>
    </source>
</evidence>
<evidence type="ECO:0000313" key="5">
    <source>
        <dbReference type="EMBL" id="KAE9201826.1"/>
    </source>
</evidence>
<evidence type="ECO:0000313" key="8">
    <source>
        <dbReference type="EMBL" id="KAE9300489.1"/>
    </source>
</evidence>
<dbReference type="Proteomes" id="UP000440732">
    <property type="component" value="Unassembled WGS sequence"/>
</dbReference>
<dbReference type="EMBL" id="QXFX01001033">
    <property type="protein sequence ID" value="KAE9098122.1"/>
    <property type="molecule type" value="Genomic_DNA"/>
</dbReference>
<reference evidence="9 10" key="1">
    <citation type="submission" date="2018-08" db="EMBL/GenBank/DDBJ databases">
        <title>Genomic investigation of the strawberry pathogen Phytophthora fragariae indicates pathogenicity is determined by transcriptional variation in three key races.</title>
        <authorList>
            <person name="Adams T.M."/>
            <person name="Armitage A.D."/>
            <person name="Sobczyk M.K."/>
            <person name="Bates H.J."/>
            <person name="Dunwell J.M."/>
            <person name="Nellist C.F."/>
            <person name="Harrison R.J."/>
        </authorList>
    </citation>
    <scope>NUCLEOTIDE SEQUENCE [LARGE SCALE GENOMIC DNA]</scope>
    <source>
        <strain evidence="8 11">A4</strain>
        <strain evidence="7 12">BC-1</strain>
        <strain evidence="6 15">BC-23</strain>
        <strain evidence="5 10">NOV-27</strain>
        <strain evidence="4 13">NOV-5</strain>
        <strain evidence="3 14">NOV-71</strain>
        <strain evidence="1 9">NOV-9</strain>
        <strain evidence="2 16">ONT-3</strain>
    </source>
</reference>
<dbReference type="Proteomes" id="UP000476176">
    <property type="component" value="Unassembled WGS sequence"/>
</dbReference>
<dbReference type="EMBL" id="QXGB01000890">
    <property type="protein sequence ID" value="KAE9201826.1"/>
    <property type="molecule type" value="Genomic_DNA"/>
</dbReference>
<evidence type="ECO:0000313" key="16">
    <source>
        <dbReference type="Proteomes" id="UP000488956"/>
    </source>
</evidence>
<comment type="caution">
    <text evidence="1">The sequence shown here is derived from an EMBL/GenBank/DDBJ whole genome shotgun (WGS) entry which is preliminary data.</text>
</comment>
<evidence type="ECO:0000313" key="9">
    <source>
        <dbReference type="Proteomes" id="UP000429523"/>
    </source>
</evidence>
<evidence type="ECO:0000313" key="12">
    <source>
        <dbReference type="Proteomes" id="UP000440367"/>
    </source>
</evidence>
<evidence type="ECO:0008006" key="17">
    <source>
        <dbReference type="Google" id="ProtNLM"/>
    </source>
</evidence>
<dbReference type="Proteomes" id="UP000433483">
    <property type="component" value="Unassembled WGS sequence"/>
</dbReference>
<dbReference type="Gene3D" id="3.40.50.150">
    <property type="entry name" value="Vaccinia Virus protein VP39"/>
    <property type="match status" value="1"/>
</dbReference>
<evidence type="ECO:0000313" key="11">
    <source>
        <dbReference type="Proteomes" id="UP000437068"/>
    </source>
</evidence>
<evidence type="ECO:0000313" key="2">
    <source>
        <dbReference type="EMBL" id="KAE9098122.1"/>
    </source>
</evidence>
<keyword evidence="10" id="KW-1185">Reference proteome</keyword>
<proteinExistence type="predicted"/>
<dbReference type="OrthoDB" id="413520at2759"/>
<dbReference type="EMBL" id="QXGD01001035">
    <property type="protein sequence ID" value="KAE9216742.1"/>
    <property type="molecule type" value="Genomic_DNA"/>
</dbReference>
<dbReference type="PANTHER" id="PTHR14614">
    <property type="entry name" value="HEPATOCELLULAR CARCINOMA-ASSOCIATED ANTIGEN"/>
    <property type="match status" value="1"/>
</dbReference>
<evidence type="ECO:0000313" key="3">
    <source>
        <dbReference type="EMBL" id="KAE9102444.1"/>
    </source>
</evidence>
<evidence type="ECO:0000313" key="4">
    <source>
        <dbReference type="EMBL" id="KAE9130884.1"/>
    </source>
</evidence>
<evidence type="ECO:0000313" key="6">
    <source>
        <dbReference type="EMBL" id="KAE9215437.1"/>
    </source>
</evidence>
<dbReference type="Proteomes" id="UP000437068">
    <property type="component" value="Unassembled WGS sequence"/>
</dbReference>
<accession>A0A6A3EV22</accession>
<evidence type="ECO:0000313" key="1">
    <source>
        <dbReference type="EMBL" id="KAE8933868.1"/>
    </source>
</evidence>
<name>A0A6A3EV22_9STRA</name>
<dbReference type="SUPFAM" id="SSF53335">
    <property type="entry name" value="S-adenosyl-L-methionine-dependent methyltransferases"/>
    <property type="match status" value="1"/>
</dbReference>
<evidence type="ECO:0000313" key="13">
    <source>
        <dbReference type="Proteomes" id="UP000440732"/>
    </source>
</evidence>
<evidence type="ECO:0000313" key="7">
    <source>
        <dbReference type="EMBL" id="KAE9216742.1"/>
    </source>
</evidence>
<dbReference type="InterPro" id="IPR019410">
    <property type="entry name" value="Methyltransf_16"/>
</dbReference>